<evidence type="ECO:0000313" key="2">
    <source>
        <dbReference type="Proteomes" id="UP000286415"/>
    </source>
</evidence>
<dbReference type="AlphaFoldDB" id="A0A3R7D0F9"/>
<accession>A0A3R7D0F9</accession>
<dbReference type="EMBL" id="NIRI02000042">
    <property type="protein sequence ID" value="KAG5450376.1"/>
    <property type="molecule type" value="Genomic_DNA"/>
</dbReference>
<keyword evidence="2" id="KW-1185">Reference proteome</keyword>
<comment type="caution">
    <text evidence="1">The sequence shown here is derived from an EMBL/GenBank/DDBJ whole genome shotgun (WGS) entry which is preliminary data.</text>
</comment>
<dbReference type="Proteomes" id="UP000286415">
    <property type="component" value="Unassembled WGS sequence"/>
</dbReference>
<reference evidence="1 2" key="1">
    <citation type="journal article" date="2018" name="Biotechnol. Adv.">
        <title>Improved genomic resources and new bioinformatic workflow for the carcinogenic parasite Clonorchis sinensis: Biotechnological implications.</title>
        <authorList>
            <person name="Wang D."/>
            <person name="Korhonen P.K."/>
            <person name="Gasser R.B."/>
            <person name="Young N.D."/>
        </authorList>
    </citation>
    <scope>NUCLEOTIDE SEQUENCE [LARGE SCALE GENOMIC DNA]</scope>
    <source>
        <strain evidence="1">Cs-k2</strain>
    </source>
</reference>
<protein>
    <submittedName>
        <fullName evidence="1">Uncharacterized protein</fullName>
    </submittedName>
</protein>
<gene>
    <name evidence="1" type="ORF">CSKR_109409</name>
</gene>
<organism evidence="1 2">
    <name type="scientific">Clonorchis sinensis</name>
    <name type="common">Chinese liver fluke</name>
    <dbReference type="NCBI Taxonomy" id="79923"/>
    <lineage>
        <taxon>Eukaryota</taxon>
        <taxon>Metazoa</taxon>
        <taxon>Spiralia</taxon>
        <taxon>Lophotrochozoa</taxon>
        <taxon>Platyhelminthes</taxon>
        <taxon>Trematoda</taxon>
        <taxon>Digenea</taxon>
        <taxon>Opisthorchiida</taxon>
        <taxon>Opisthorchiata</taxon>
        <taxon>Opisthorchiidae</taxon>
        <taxon>Clonorchis</taxon>
    </lineage>
</organism>
<name>A0A3R7D0F9_CLOSI</name>
<proteinExistence type="predicted"/>
<dbReference type="OrthoDB" id="6283332at2759"/>
<reference evidence="1 2" key="2">
    <citation type="journal article" date="2021" name="Genomics">
        <title>High-quality reference genome for Clonorchis sinensis.</title>
        <authorList>
            <person name="Young N.D."/>
            <person name="Stroehlein A.J."/>
            <person name="Kinkar L."/>
            <person name="Wang T."/>
            <person name="Sohn W.M."/>
            <person name="Chang B.C.H."/>
            <person name="Kaur P."/>
            <person name="Weisz D."/>
            <person name="Dudchenko O."/>
            <person name="Aiden E.L."/>
            <person name="Korhonen P.K."/>
            <person name="Gasser R.B."/>
        </authorList>
    </citation>
    <scope>NUCLEOTIDE SEQUENCE [LARGE SCALE GENOMIC DNA]</scope>
    <source>
        <strain evidence="1">Cs-k2</strain>
    </source>
</reference>
<sequence>MSVDDRLLPDGNKLMYFPHHRYGEAIEHCVFLPGKLGYHMAMDILRTQFGRPHDIAQSFMNELLVRGPVAPGDFGALQRLIRKTVNLDLELGRMHYTADLNSPTNLKRKAESLPRNLQQSLRDLGSRGGTAANRAYGNEATWGETIGSTSDYTRRFQPELFTNTRGQNYVAQQAGPMT</sequence>
<evidence type="ECO:0000313" key="1">
    <source>
        <dbReference type="EMBL" id="KAG5450376.1"/>
    </source>
</evidence>
<dbReference type="InParanoid" id="A0A3R7D0F9"/>